<evidence type="ECO:0000256" key="1">
    <source>
        <dbReference type="SAM" id="MobiDB-lite"/>
    </source>
</evidence>
<name>A0AAX6MX35_9PEZI</name>
<reference evidence="2 3" key="1">
    <citation type="journal article" date="2024" name="Front Chem Biol">
        <title>Unveiling the potential of Daldinia eschscholtzii MFLUCC 19-0629 through bioactivity and bioinformatics studies for enhanced sustainable agriculture production.</title>
        <authorList>
            <person name="Brooks S."/>
            <person name="Weaver J.A."/>
            <person name="Klomchit A."/>
            <person name="Alharthi S.A."/>
            <person name="Onlamun T."/>
            <person name="Nurani R."/>
            <person name="Vong T.K."/>
            <person name="Alberti F."/>
            <person name="Greco C."/>
        </authorList>
    </citation>
    <scope>NUCLEOTIDE SEQUENCE [LARGE SCALE GENOMIC DNA]</scope>
    <source>
        <strain evidence="2">MFLUCC 19-0629</strain>
    </source>
</reference>
<keyword evidence="3" id="KW-1185">Reference proteome</keyword>
<organism evidence="2 3">
    <name type="scientific">Daldinia eschscholtzii</name>
    <dbReference type="NCBI Taxonomy" id="292717"/>
    <lineage>
        <taxon>Eukaryota</taxon>
        <taxon>Fungi</taxon>
        <taxon>Dikarya</taxon>
        <taxon>Ascomycota</taxon>
        <taxon>Pezizomycotina</taxon>
        <taxon>Sordariomycetes</taxon>
        <taxon>Xylariomycetidae</taxon>
        <taxon>Xylariales</taxon>
        <taxon>Hypoxylaceae</taxon>
        <taxon>Daldinia</taxon>
    </lineage>
</organism>
<comment type="caution">
    <text evidence="2">The sequence shown here is derived from an EMBL/GenBank/DDBJ whole genome shotgun (WGS) entry which is preliminary data.</text>
</comment>
<feature type="region of interest" description="Disordered" evidence="1">
    <location>
        <begin position="36"/>
        <end position="56"/>
    </location>
</feature>
<proteinExistence type="predicted"/>
<gene>
    <name evidence="2" type="ORF">Daesc_002349</name>
</gene>
<dbReference type="SUPFAM" id="SSF50249">
    <property type="entry name" value="Nucleic acid-binding proteins"/>
    <property type="match status" value="1"/>
</dbReference>
<feature type="region of interest" description="Disordered" evidence="1">
    <location>
        <begin position="344"/>
        <end position="368"/>
    </location>
</feature>
<dbReference type="AlphaFoldDB" id="A0AAX6MX35"/>
<dbReference type="InterPro" id="IPR012340">
    <property type="entry name" value="NA-bd_OB-fold"/>
</dbReference>
<dbReference type="EMBL" id="JBANMG010000002">
    <property type="protein sequence ID" value="KAK6957064.1"/>
    <property type="molecule type" value="Genomic_DNA"/>
</dbReference>
<accession>A0AAX6MX35</accession>
<sequence length="368" mass="40723">MVRRILILAGAPENQKLDWGESGLLNQFLDPIAELAHPDINPNPNPNPNNANTVGSSSRDVAVWRSIPLERTVLPTGFSQLHQVREDYHGDDGFFTVFTPSYDSTSDFPGTYKASQELLDQFYDHSLAVHDDMPSSQLPGSFSTDDSSLNTTEDVSFYDSVQSSNSFARRNQPPIAQTTHLSDLEDVPSASHLQSIAPQTMTVNLIVGIISIAEPRTVRTRWGSTMSLIELLVGDETKSGFSITFWLSSELSESSSSILRELRRQDIVLIRNVALSVFMKKVHGHSLRKGLTKVDLLYRRKLDRGDQGGLYGVRDLSSSKPAHPQLMKARKVLEWVMNFVGDGGAASGKRKKGGKPVRSWDMPPADTQ</sequence>
<evidence type="ECO:0000313" key="2">
    <source>
        <dbReference type="EMBL" id="KAK6957064.1"/>
    </source>
</evidence>
<dbReference type="Proteomes" id="UP001369815">
    <property type="component" value="Unassembled WGS sequence"/>
</dbReference>
<evidence type="ECO:0000313" key="3">
    <source>
        <dbReference type="Proteomes" id="UP001369815"/>
    </source>
</evidence>
<protein>
    <submittedName>
        <fullName evidence="2">Uncharacterized protein</fullName>
    </submittedName>
</protein>
<dbReference type="Gene3D" id="2.40.50.140">
    <property type="entry name" value="Nucleic acid-binding proteins"/>
    <property type="match status" value="1"/>
</dbReference>